<feature type="transmembrane region" description="Helical" evidence="1">
    <location>
        <begin position="138"/>
        <end position="155"/>
    </location>
</feature>
<dbReference type="Proteomes" id="UP000280307">
    <property type="component" value="Unassembled WGS sequence"/>
</dbReference>
<dbReference type="AlphaFoldDB" id="A0A426TRE6"/>
<evidence type="ECO:0000256" key="1">
    <source>
        <dbReference type="SAM" id="Phobius"/>
    </source>
</evidence>
<organism evidence="2 3">
    <name type="scientific">Candidatus Viridilinea halotolerans</name>
    <dbReference type="NCBI Taxonomy" id="2491704"/>
    <lineage>
        <taxon>Bacteria</taxon>
        <taxon>Bacillati</taxon>
        <taxon>Chloroflexota</taxon>
        <taxon>Chloroflexia</taxon>
        <taxon>Chloroflexales</taxon>
        <taxon>Chloroflexineae</taxon>
        <taxon>Oscillochloridaceae</taxon>
        <taxon>Candidatus Viridilinea</taxon>
    </lineage>
</organism>
<comment type="caution">
    <text evidence="2">The sequence shown here is derived from an EMBL/GenBank/DDBJ whole genome shotgun (WGS) entry which is preliminary data.</text>
</comment>
<evidence type="ECO:0000313" key="2">
    <source>
        <dbReference type="EMBL" id="RRR66025.1"/>
    </source>
</evidence>
<keyword evidence="1" id="KW-0812">Transmembrane</keyword>
<feature type="transmembrane region" description="Helical" evidence="1">
    <location>
        <begin position="111"/>
        <end position="132"/>
    </location>
</feature>
<reference evidence="2 3" key="1">
    <citation type="submission" date="2018-12" db="EMBL/GenBank/DDBJ databases">
        <title>Genome Sequence of Candidatus Viridilinea halotolerans isolated from saline sulfide-rich spring.</title>
        <authorList>
            <person name="Grouzdev D.S."/>
            <person name="Burganskaya E.I."/>
            <person name="Krutkina M.S."/>
            <person name="Sukhacheva M.V."/>
            <person name="Gorlenko V.M."/>
        </authorList>
    </citation>
    <scope>NUCLEOTIDE SEQUENCE [LARGE SCALE GENOMIC DNA]</scope>
    <source>
        <strain evidence="2">Chok-6</strain>
    </source>
</reference>
<feature type="transmembrane region" description="Helical" evidence="1">
    <location>
        <begin position="162"/>
        <end position="178"/>
    </location>
</feature>
<keyword evidence="1" id="KW-0472">Membrane</keyword>
<accession>A0A426TRE6</accession>
<name>A0A426TRE6_9CHLR</name>
<feature type="transmembrane region" description="Helical" evidence="1">
    <location>
        <begin position="83"/>
        <end position="104"/>
    </location>
</feature>
<keyword evidence="1" id="KW-1133">Transmembrane helix</keyword>
<feature type="transmembrane region" description="Helical" evidence="1">
    <location>
        <begin position="56"/>
        <end position="77"/>
    </location>
</feature>
<sequence length="179" mass="20303">MNPLTLLYWLFFKPLTLRRYAKAIHEDLDEDLQVWQVRAAVAGDPRFQALCRARRLLLLTLPLAGTLLFGGMLSLLLPDGFNWGSALLVVFGWTLGSAFSNGLLWRFAEWIVGWLFFLLLVIFGGPFLVRFIPGSKEYIAMILIGHSFGLMGYLVILYKISFSLNILLSIICVIFLVFP</sequence>
<gene>
    <name evidence="2" type="ORF">EI684_21400</name>
</gene>
<protein>
    <submittedName>
        <fullName evidence="2">Uncharacterized protein</fullName>
    </submittedName>
</protein>
<proteinExistence type="predicted"/>
<dbReference type="EMBL" id="RSAS01000889">
    <property type="protein sequence ID" value="RRR66025.1"/>
    <property type="molecule type" value="Genomic_DNA"/>
</dbReference>
<evidence type="ECO:0000313" key="3">
    <source>
        <dbReference type="Proteomes" id="UP000280307"/>
    </source>
</evidence>